<dbReference type="Pfam" id="PF07686">
    <property type="entry name" value="V-set"/>
    <property type="match status" value="3"/>
</dbReference>
<keyword evidence="3" id="KW-0325">Glycoprotein</keyword>
<dbReference type="PaxDb" id="10029-XP_007612216.1"/>
<evidence type="ECO:0000256" key="3">
    <source>
        <dbReference type="ARBA" id="ARBA00023180"/>
    </source>
</evidence>
<dbReference type="eggNOG" id="ENOG502S1XD">
    <property type="taxonomic scope" value="Eukaryota"/>
</dbReference>
<dbReference type="SUPFAM" id="SSF48726">
    <property type="entry name" value="Immunoglobulin"/>
    <property type="match status" value="3"/>
</dbReference>
<dbReference type="PROSITE" id="PS50835">
    <property type="entry name" value="IG_LIKE"/>
    <property type="match status" value="3"/>
</dbReference>
<dbReference type="InterPro" id="IPR013106">
    <property type="entry name" value="Ig_V-set"/>
</dbReference>
<evidence type="ECO:0000256" key="2">
    <source>
        <dbReference type="ARBA" id="ARBA00023157"/>
    </source>
</evidence>
<evidence type="ECO:0000313" key="6">
    <source>
        <dbReference type="EMBL" id="EGW08588.1"/>
    </source>
</evidence>
<gene>
    <name evidence="6" type="ORF">I79_020921</name>
</gene>
<dbReference type="STRING" id="10029.G3IBA2"/>
<reference evidence="7" key="1">
    <citation type="journal article" date="2011" name="Nat. Biotechnol.">
        <title>The genomic sequence of the Chinese hamster ovary (CHO)-K1 cell line.</title>
        <authorList>
            <person name="Xu X."/>
            <person name="Nagarajan H."/>
            <person name="Lewis N.E."/>
            <person name="Pan S."/>
            <person name="Cai Z."/>
            <person name="Liu X."/>
            <person name="Chen W."/>
            <person name="Xie M."/>
            <person name="Wang W."/>
            <person name="Hammond S."/>
            <person name="Andersen M.R."/>
            <person name="Neff N."/>
            <person name="Passarelli B."/>
            <person name="Koh W."/>
            <person name="Fan H.C."/>
            <person name="Wang J."/>
            <person name="Gui Y."/>
            <person name="Lee K.H."/>
            <person name="Betenbaugh M.J."/>
            <person name="Quake S.R."/>
            <person name="Famili I."/>
            <person name="Palsson B.O."/>
            <person name="Wang J."/>
        </authorList>
    </citation>
    <scope>NUCLEOTIDE SEQUENCE [LARGE SCALE GENOMIC DNA]</scope>
    <source>
        <strain evidence="7">CHO K1 cell line</strain>
    </source>
</reference>
<dbReference type="EMBL" id="JH001806">
    <property type="protein sequence ID" value="EGW08588.1"/>
    <property type="molecule type" value="Genomic_DNA"/>
</dbReference>
<accession>G3IBA2</accession>
<sequence>MGAEGDSASEICFQSLLESATLNCTVSSLLPVGPIQWFRGIGQTQHLIYSFTGVWFPRITSVTDVTKRNNLDFSIPISNVTLADAGTYYCGKLHRAEADKELQSGEGTVLSVSAKPSPPVVSRPAARVAPEQQIRLGDLSSTDTAMRKLFFLTMLDLDFWSRIPRTVLLLTLLLGLTGTTTQELMVIQPEKSVSVAAGQSWPLNCTVTSLLPVGPIKWFHFKGQSRHPIYTSIGEQFPKVTYVRDTAKRNNLDFSIRISNVTPADAGTYYCVKLLKAEADKEIQSGGGTVLYVLGAAVWELKVIQPEKSVSVAAGQPATLNCNVTSLLPVGPMKWFRGTGQSRHIIYSFTGEKFPRVTNVTDVTKRNNLDFSIHISNVTPADTGTYYCIKLLRAEADKELQSGGGTVLYVLGEYCIILLILLSPRVQNVSKVL</sequence>
<feature type="domain" description="Ig-like" evidence="5">
    <location>
        <begin position="164"/>
        <end position="271"/>
    </location>
</feature>
<dbReference type="Gene3D" id="2.60.40.10">
    <property type="entry name" value="Immunoglobulins"/>
    <property type="match status" value="3"/>
</dbReference>
<protein>
    <submittedName>
        <fullName evidence="6">Tyrosine-protein phosphatase non-receptor type substrate 1</fullName>
    </submittedName>
</protein>
<dbReference type="Proteomes" id="UP000001075">
    <property type="component" value="Unassembled WGS sequence"/>
</dbReference>
<feature type="domain" description="Ig-like" evidence="5">
    <location>
        <begin position="1"/>
        <end position="103"/>
    </location>
</feature>
<evidence type="ECO:0000313" key="7">
    <source>
        <dbReference type="Proteomes" id="UP000001075"/>
    </source>
</evidence>
<dbReference type="InterPro" id="IPR013783">
    <property type="entry name" value="Ig-like_fold"/>
</dbReference>
<evidence type="ECO:0000259" key="5">
    <source>
        <dbReference type="PROSITE" id="PS50835"/>
    </source>
</evidence>
<keyword evidence="4" id="KW-0393">Immunoglobulin domain</keyword>
<dbReference type="InterPro" id="IPR051755">
    <property type="entry name" value="Ig-like_CS_Receptor"/>
</dbReference>
<keyword evidence="1" id="KW-0732">Signal</keyword>
<dbReference type="FunCoup" id="G3IBA2">
    <property type="interactions" value="532"/>
</dbReference>
<keyword evidence="2" id="KW-1015">Disulfide bond</keyword>
<dbReference type="SMART" id="SM00406">
    <property type="entry name" value="IGv"/>
    <property type="match status" value="3"/>
</dbReference>
<evidence type="ECO:0000256" key="1">
    <source>
        <dbReference type="ARBA" id="ARBA00022729"/>
    </source>
</evidence>
<proteinExistence type="predicted"/>
<dbReference type="InterPro" id="IPR036179">
    <property type="entry name" value="Ig-like_dom_sf"/>
</dbReference>
<evidence type="ECO:0000256" key="4">
    <source>
        <dbReference type="ARBA" id="ARBA00023319"/>
    </source>
</evidence>
<name>G3IBA2_CRIGR</name>
<organism evidence="6 7">
    <name type="scientific">Cricetulus griseus</name>
    <name type="common">Chinese hamster</name>
    <name type="synonym">Cricetulus barabensis griseus</name>
    <dbReference type="NCBI Taxonomy" id="10029"/>
    <lineage>
        <taxon>Eukaryota</taxon>
        <taxon>Metazoa</taxon>
        <taxon>Chordata</taxon>
        <taxon>Craniata</taxon>
        <taxon>Vertebrata</taxon>
        <taxon>Euteleostomi</taxon>
        <taxon>Mammalia</taxon>
        <taxon>Eutheria</taxon>
        <taxon>Euarchontoglires</taxon>
        <taxon>Glires</taxon>
        <taxon>Rodentia</taxon>
        <taxon>Myomorpha</taxon>
        <taxon>Muroidea</taxon>
        <taxon>Cricetidae</taxon>
        <taxon>Cricetinae</taxon>
        <taxon>Cricetulus</taxon>
    </lineage>
</organism>
<dbReference type="FunFam" id="2.60.40.10:FF:000295">
    <property type="entry name" value="Tyrosine-protein phosphatase non-receptor type substrate 1"/>
    <property type="match status" value="3"/>
</dbReference>
<feature type="domain" description="Ig-like" evidence="5">
    <location>
        <begin position="301"/>
        <end position="388"/>
    </location>
</feature>
<keyword evidence="6" id="KW-0675">Receptor</keyword>
<dbReference type="SMART" id="SM00408">
    <property type="entry name" value="IGc2"/>
    <property type="match status" value="3"/>
</dbReference>
<dbReference type="InterPro" id="IPR003598">
    <property type="entry name" value="Ig_sub2"/>
</dbReference>
<dbReference type="InterPro" id="IPR003599">
    <property type="entry name" value="Ig_sub"/>
</dbReference>
<dbReference type="AlphaFoldDB" id="G3IBA2"/>
<dbReference type="GlyGen" id="G3IBA2">
    <property type="glycosylation" value="2 sites"/>
</dbReference>
<dbReference type="SMART" id="SM00409">
    <property type="entry name" value="IG"/>
    <property type="match status" value="3"/>
</dbReference>
<dbReference type="PANTHER" id="PTHR19971">
    <property type="entry name" value="SIGNAL-REGULATORY PROTEIN BETA"/>
    <property type="match status" value="1"/>
</dbReference>
<dbReference type="InParanoid" id="G3IBA2"/>
<dbReference type="InterPro" id="IPR007110">
    <property type="entry name" value="Ig-like_dom"/>
</dbReference>